<dbReference type="InterPro" id="IPR011990">
    <property type="entry name" value="TPR-like_helical_dom_sf"/>
</dbReference>
<dbReference type="PANTHER" id="PTHR47691:SF3">
    <property type="entry name" value="HTH-TYPE TRANSCRIPTIONAL REGULATOR RV0890C-RELATED"/>
    <property type="match status" value="1"/>
</dbReference>
<dbReference type="GO" id="GO:0043531">
    <property type="term" value="F:ADP binding"/>
    <property type="evidence" value="ECO:0007669"/>
    <property type="project" value="InterPro"/>
</dbReference>
<feature type="domain" description="HTH cro/C1-type" evidence="1">
    <location>
        <begin position="22"/>
        <end position="82"/>
    </location>
</feature>
<dbReference type="EMBL" id="PVTJ01000005">
    <property type="protein sequence ID" value="PRY58578.1"/>
    <property type="molecule type" value="Genomic_DNA"/>
</dbReference>
<proteinExistence type="predicted"/>
<dbReference type="OrthoDB" id="581105at2"/>
<evidence type="ECO:0000259" key="1">
    <source>
        <dbReference type="SMART" id="SM00530"/>
    </source>
</evidence>
<dbReference type="InterPro" id="IPR027417">
    <property type="entry name" value="P-loop_NTPase"/>
</dbReference>
<evidence type="ECO:0000313" key="3">
    <source>
        <dbReference type="Proteomes" id="UP000238176"/>
    </source>
</evidence>
<sequence>MRQSLDGLDPSSAGSAPQLVALLRELRAASGLSIREVSRRARDRGDWLPTSTLAAVLNRDAVPRAEVVAALVRACGGDEAAVETWLAQCARISAADVADTGQVPRQLPGAPHAFTGRERELHLIDEHLQAASPRSVVLAGPAGIGKTALALHWAHRSLDAFPDGQLYVDLRGFSGTDPLAPGPVLHRFLTALGTGPEEVPADGDERAAMFRSLLGHRRVLVVLDNARSPEQLRDLLPGTGGSTALITARTDLFGLTATHGVPHLRLAPLTREESMDLLDAMIGRGRVATDPEAARGLAAACGDLPLALRLAACQTLAHPEQTIGELRDRIAEAPLANLDLPGDEAAGLRACLDLTRDRLDAADRDALDAIGLHPATEFEAAGIAALTGTSVRDADAALHRLAGVHLAAATGDGRWSVHDLVRAYAREHADGHPREEREAALGRLYDWHLAAVAGTWQAIFGLEPEVVPASDVPVPVFDGPEAALAWLDPRHSALCEMIRHAAAGRRDWHAGRLAHALWRYQYIRGVRGEAEACLRVALDADRRTGDRAHEVKLQRQLGNTLKALGRFDEAEGALDRSLRLATGLDDVEAAALTLMALAQLHIQQWRLDEARTCATEAARVFRDLGDADREVNALDDVAHVDMLVGNDDEARAGFDRAVKTFTDRGWTQNLASALAGLARLRLRDDDADGAAALLADALDAYRQSGDPLGEIYVQSLQALAHARLGDRETAARLAGGTAEAALATSSPELALEVLNNAGFAFGAVGDATAAERAHREALDLAEALPDLYEQARARHGIGDALAARGEDDAARAEWTLALRLHEKLGTYGRAELAERLN</sequence>
<dbReference type="Gene3D" id="3.40.50.300">
    <property type="entry name" value="P-loop containing nucleotide triphosphate hydrolases"/>
    <property type="match status" value="1"/>
</dbReference>
<name>A0A2T0UL45_9ACTN</name>
<dbReference type="SUPFAM" id="SSF48452">
    <property type="entry name" value="TPR-like"/>
    <property type="match status" value="2"/>
</dbReference>
<accession>A0A2T0UL45</accession>
<gene>
    <name evidence="2" type="ORF">B0I28_105291</name>
</gene>
<dbReference type="RefSeq" id="WP_106364642.1">
    <property type="nucleotide sequence ID" value="NZ_PVTJ01000005.1"/>
</dbReference>
<dbReference type="InterPro" id="IPR019734">
    <property type="entry name" value="TPR_rpt"/>
</dbReference>
<organism evidence="2 3">
    <name type="scientific">Glycomyces artemisiae</name>
    <dbReference type="NCBI Taxonomy" id="1076443"/>
    <lineage>
        <taxon>Bacteria</taxon>
        <taxon>Bacillati</taxon>
        <taxon>Actinomycetota</taxon>
        <taxon>Actinomycetes</taxon>
        <taxon>Glycomycetales</taxon>
        <taxon>Glycomycetaceae</taxon>
        <taxon>Glycomyces</taxon>
    </lineage>
</organism>
<keyword evidence="3" id="KW-1185">Reference proteome</keyword>
<dbReference type="SMART" id="SM00028">
    <property type="entry name" value="TPR"/>
    <property type="match status" value="4"/>
</dbReference>
<dbReference type="AlphaFoldDB" id="A0A2T0UL45"/>
<dbReference type="SMART" id="SM00530">
    <property type="entry name" value="HTH_XRE"/>
    <property type="match status" value="1"/>
</dbReference>
<dbReference type="InterPro" id="IPR001387">
    <property type="entry name" value="Cro/C1-type_HTH"/>
</dbReference>
<dbReference type="Pfam" id="PF13560">
    <property type="entry name" value="HTH_31"/>
    <property type="match status" value="1"/>
</dbReference>
<dbReference type="SUPFAM" id="SSF52540">
    <property type="entry name" value="P-loop containing nucleoside triphosphate hydrolases"/>
    <property type="match status" value="1"/>
</dbReference>
<dbReference type="CDD" id="cd00093">
    <property type="entry name" value="HTH_XRE"/>
    <property type="match status" value="1"/>
</dbReference>
<evidence type="ECO:0000313" key="2">
    <source>
        <dbReference type="EMBL" id="PRY58578.1"/>
    </source>
</evidence>
<protein>
    <submittedName>
        <fullName evidence="2">ATP/maltotriose-dependent transcriptional regulator MalT</fullName>
    </submittedName>
</protein>
<dbReference type="PANTHER" id="PTHR47691">
    <property type="entry name" value="REGULATOR-RELATED"/>
    <property type="match status" value="1"/>
</dbReference>
<dbReference type="Gene3D" id="1.25.40.10">
    <property type="entry name" value="Tetratricopeptide repeat domain"/>
    <property type="match status" value="2"/>
</dbReference>
<reference evidence="2 3" key="1">
    <citation type="submission" date="2018-03" db="EMBL/GenBank/DDBJ databases">
        <title>Genomic Encyclopedia of Type Strains, Phase III (KMG-III): the genomes of soil and plant-associated and newly described type strains.</title>
        <authorList>
            <person name="Whitman W."/>
        </authorList>
    </citation>
    <scope>NUCLEOTIDE SEQUENCE [LARGE SCALE GENOMIC DNA]</scope>
    <source>
        <strain evidence="2 3">CGMCC 4.7067</strain>
    </source>
</reference>
<dbReference type="Proteomes" id="UP000238176">
    <property type="component" value="Unassembled WGS sequence"/>
</dbReference>
<dbReference type="PRINTS" id="PR00364">
    <property type="entry name" value="DISEASERSIST"/>
</dbReference>
<comment type="caution">
    <text evidence="2">The sequence shown here is derived from an EMBL/GenBank/DDBJ whole genome shotgun (WGS) entry which is preliminary data.</text>
</comment>
<dbReference type="Pfam" id="PF13424">
    <property type="entry name" value="TPR_12"/>
    <property type="match status" value="1"/>
</dbReference>